<evidence type="ECO:0000259" key="1">
    <source>
        <dbReference type="Pfam" id="PF26395"/>
    </source>
</evidence>
<protein>
    <recommendedName>
        <fullName evidence="1">Type II CBASS E2 protein domain-containing protein</fullName>
    </recommendedName>
</protein>
<accession>A0A9Q3V625</accession>
<keyword evidence="3" id="KW-1185">Reference proteome</keyword>
<dbReference type="InterPro" id="IPR058588">
    <property type="entry name" value="E2-CBASS"/>
</dbReference>
<dbReference type="AlphaFoldDB" id="A0A9Q3V625"/>
<feature type="domain" description="Type II CBASS E2 protein" evidence="1">
    <location>
        <begin position="16"/>
        <end position="138"/>
    </location>
</feature>
<name>A0A9Q3V625_9FLAO</name>
<dbReference type="RefSeq" id="WP_228377000.1">
    <property type="nucleotide sequence ID" value="NZ_JAJNAY010000003.1"/>
</dbReference>
<gene>
    <name evidence="2" type="ORF">LO744_19800</name>
</gene>
<dbReference type="Pfam" id="PF26395">
    <property type="entry name" value="E2-CBASS"/>
    <property type="match status" value="1"/>
</dbReference>
<organism evidence="2 3">
    <name type="scientific">Chryseobacterium turcicum</name>
    <dbReference type="NCBI Taxonomy" id="2898076"/>
    <lineage>
        <taxon>Bacteria</taxon>
        <taxon>Pseudomonadati</taxon>
        <taxon>Bacteroidota</taxon>
        <taxon>Flavobacteriia</taxon>
        <taxon>Flavobacteriales</taxon>
        <taxon>Weeksellaceae</taxon>
        <taxon>Chryseobacterium group</taxon>
        <taxon>Chryseobacterium</taxon>
    </lineage>
</organism>
<evidence type="ECO:0000313" key="3">
    <source>
        <dbReference type="Proteomes" id="UP001108025"/>
    </source>
</evidence>
<dbReference type="EMBL" id="JAJNAY010000003">
    <property type="protein sequence ID" value="MCD1119092.1"/>
    <property type="molecule type" value="Genomic_DNA"/>
</dbReference>
<comment type="caution">
    <text evidence="2">The sequence shown here is derived from an EMBL/GenBank/DDBJ whole genome shotgun (WGS) entry which is preliminary data.</text>
</comment>
<evidence type="ECO:0000313" key="2">
    <source>
        <dbReference type="EMBL" id="MCD1119092.1"/>
    </source>
</evidence>
<sequence length="142" mass="16770">MDWIKPRKLSVIEQFVSLKRLYHAEDSKLGAKSFIWIGYLKSSPLGNSYKIKIIFDKDNGPDVFVIDPVKLPLAEGKTKLEHVYDQQKQRLCLYYFDDRGWNKTKLLSNTIIPWTIEWLYHYEIWLITGEWLGGGKHPIKKK</sequence>
<dbReference type="Proteomes" id="UP001108025">
    <property type="component" value="Unassembled WGS sequence"/>
</dbReference>
<proteinExistence type="predicted"/>
<reference evidence="2" key="1">
    <citation type="submission" date="2021-11" db="EMBL/GenBank/DDBJ databases">
        <title>Description of novel Chryseobacterium species.</title>
        <authorList>
            <person name="Saticioglu I.B."/>
            <person name="Ay H."/>
            <person name="Altun S."/>
            <person name="Duman M."/>
        </authorList>
    </citation>
    <scope>NUCLEOTIDE SEQUENCE</scope>
    <source>
        <strain evidence="2">C-17</strain>
    </source>
</reference>